<evidence type="ECO:0000313" key="5">
    <source>
        <dbReference type="Proteomes" id="UP001320159"/>
    </source>
</evidence>
<dbReference type="Pfam" id="PF19289">
    <property type="entry name" value="PmbA_TldD_3rd"/>
    <property type="match status" value="1"/>
</dbReference>
<feature type="domain" description="Metalloprotease TldD/E central" evidence="3">
    <location>
        <begin position="113"/>
        <end position="212"/>
    </location>
</feature>
<dbReference type="RefSeq" id="WP_230742525.1">
    <property type="nucleotide sequence ID" value="NZ_PGCK01000010.1"/>
</dbReference>
<evidence type="ECO:0000313" key="4">
    <source>
        <dbReference type="EMBL" id="MCD1295668.1"/>
    </source>
</evidence>
<protein>
    <submittedName>
        <fullName evidence="4">TldD/PmbA family protein</fullName>
    </submittedName>
</protein>
<sequence length="452" mass="49271">MREELIRIANRVVDLAIESDIECEAFVQKKRYNSITVEGGKITFGSQDGDYGIGIRIIEKHRTGFAYCTEKTIPFGLKQALQVARFSKPGKYEFHDNTDYKGTRSIYDNKIATLVSEEGINLAQDIIDGASFDKRVLPSRGGMSFGVMSYAIANSKGVSVYDEGTVIGGYMMSVLKDGDVVTNGDESMASRELDFNFEEIGHTATERAIAQLGQKPIETATMTVIMKPDAAYDILANTVIPALYGGAVKKNESVYAEKMGEKVASESIDIVDDATHLKGLNTFVMDEEGYPSRRNVLVEDGILNSFLYDSFTAIECDAKPTGNAMHADRFTSGTTYKVAPSTCARNFILEGETMPEEEMIRDIKHGIIVENVLGAHTANKASGDFSVAIYSGYMIKDGDIAYPIKGGMIGGNMPNMLLNAFLADNYRVVESGVSPASGYIPSIKFENVKVSG</sequence>
<organism evidence="4 5">
    <name type="scientific">Methanooceanicella nereidis</name>
    <dbReference type="NCBI Taxonomy" id="2052831"/>
    <lineage>
        <taxon>Archaea</taxon>
        <taxon>Methanobacteriati</taxon>
        <taxon>Methanobacteriota</taxon>
        <taxon>Stenosarchaea group</taxon>
        <taxon>Methanomicrobia</taxon>
        <taxon>Methanocellales</taxon>
        <taxon>Methanocellaceae</taxon>
        <taxon>Methanooceanicella</taxon>
    </lineage>
</organism>
<dbReference type="Proteomes" id="UP001320159">
    <property type="component" value="Unassembled WGS sequence"/>
</dbReference>
<dbReference type="AlphaFoldDB" id="A0AAP2RE44"/>
<dbReference type="GO" id="GO:0006508">
    <property type="term" value="P:proteolysis"/>
    <property type="evidence" value="ECO:0007669"/>
    <property type="project" value="InterPro"/>
</dbReference>
<evidence type="ECO:0000259" key="3">
    <source>
        <dbReference type="Pfam" id="PF19290"/>
    </source>
</evidence>
<dbReference type="InterPro" id="IPR045569">
    <property type="entry name" value="Metalloprtase-TldD/E_C"/>
</dbReference>
<comment type="caution">
    <text evidence="4">The sequence shown here is derived from an EMBL/GenBank/DDBJ whole genome shotgun (WGS) entry which is preliminary data.</text>
</comment>
<dbReference type="GO" id="GO:0008237">
    <property type="term" value="F:metallopeptidase activity"/>
    <property type="evidence" value="ECO:0007669"/>
    <property type="project" value="InterPro"/>
</dbReference>
<dbReference type="PANTHER" id="PTHR43421:SF1">
    <property type="entry name" value="METALLOPROTEASE PMBA"/>
    <property type="match status" value="1"/>
</dbReference>
<feature type="domain" description="Metalloprotease TldD/E C-terminal" evidence="2">
    <location>
        <begin position="220"/>
        <end position="452"/>
    </location>
</feature>
<evidence type="ECO:0000259" key="1">
    <source>
        <dbReference type="Pfam" id="PF01523"/>
    </source>
</evidence>
<dbReference type="InterPro" id="IPR045570">
    <property type="entry name" value="Metalloprtase-TldD/E_cen_dom"/>
</dbReference>
<accession>A0AAP2RE44</accession>
<gene>
    <name evidence="4" type="ORF">CUJ83_11735</name>
</gene>
<dbReference type="SUPFAM" id="SSF111283">
    <property type="entry name" value="Putative modulator of DNA gyrase, PmbA/TldD"/>
    <property type="match status" value="1"/>
</dbReference>
<dbReference type="InterPro" id="IPR035068">
    <property type="entry name" value="TldD/PmbA_N"/>
</dbReference>
<reference evidence="4 5" key="1">
    <citation type="submission" date="2017-11" db="EMBL/GenBank/DDBJ databases">
        <title>Isolation and Characterization of Family Methanocellaceae Species from Potential Methane Hydrate Area Offshore Southwestern Taiwan.</title>
        <authorList>
            <person name="Zhang W.-L."/>
            <person name="Chen W.-C."/>
            <person name="Lai M.-C."/>
            <person name="Chen S.-C."/>
        </authorList>
    </citation>
    <scope>NUCLEOTIDE SEQUENCE [LARGE SCALE GENOMIC DNA]</scope>
    <source>
        <strain evidence="4 5">CWC-04</strain>
    </source>
</reference>
<proteinExistence type="predicted"/>
<feature type="domain" description="Metalloprotease TldD/E N-terminal" evidence="1">
    <location>
        <begin position="23"/>
        <end position="83"/>
    </location>
</feature>
<dbReference type="Gene3D" id="3.30.2290.10">
    <property type="entry name" value="PmbA/TldD superfamily"/>
    <property type="match status" value="1"/>
</dbReference>
<dbReference type="InterPro" id="IPR002510">
    <property type="entry name" value="Metalloprtase-TldD/E_N"/>
</dbReference>
<keyword evidence="5" id="KW-1185">Reference proteome</keyword>
<dbReference type="GO" id="GO:0005829">
    <property type="term" value="C:cytosol"/>
    <property type="evidence" value="ECO:0007669"/>
    <property type="project" value="TreeGrafter"/>
</dbReference>
<dbReference type="Pfam" id="PF19290">
    <property type="entry name" value="PmbA_TldD_2nd"/>
    <property type="match status" value="1"/>
</dbReference>
<dbReference type="EMBL" id="PGCK01000010">
    <property type="protein sequence ID" value="MCD1295668.1"/>
    <property type="molecule type" value="Genomic_DNA"/>
</dbReference>
<dbReference type="InterPro" id="IPR036059">
    <property type="entry name" value="TldD/PmbA_sf"/>
</dbReference>
<dbReference type="PANTHER" id="PTHR43421">
    <property type="entry name" value="METALLOPROTEASE PMBA"/>
    <property type="match status" value="1"/>
</dbReference>
<name>A0AAP2RE44_9EURY</name>
<dbReference type="Pfam" id="PF01523">
    <property type="entry name" value="PmbA_TldD_1st"/>
    <property type="match status" value="1"/>
</dbReference>
<dbReference type="InterPro" id="IPR047657">
    <property type="entry name" value="PmbA"/>
</dbReference>
<evidence type="ECO:0000259" key="2">
    <source>
        <dbReference type="Pfam" id="PF19289"/>
    </source>
</evidence>